<dbReference type="SUPFAM" id="SSF53187">
    <property type="entry name" value="Zn-dependent exopeptidases"/>
    <property type="match status" value="1"/>
</dbReference>
<evidence type="ECO:0000256" key="1">
    <source>
        <dbReference type="ARBA" id="ARBA00005634"/>
    </source>
</evidence>
<sequence>MLLGSLKEQKNLTDLSFLVIIGMHGHLELLILTVARHALLEVAERLWKLQKKGWKPRRTIIFCNWDAEEYGLIGSTEWVEENRQMLASRVVAYLNVDSAVGGAGFRASATPQLDELLIQAAKQRSVENLKDEVANRGISLVPLLKSIKELETAATRINEERKIYAPSKHNDYGSTSFPGIDDALEKAKNLNTADSWHSVQHEIWRVARVITQASLCLKEAELIEVGDDFDNAGEAAPVVAQMDRVTALDVDLEEHQTSSCLKLMDLRNQAPPKALPSSPSCTIDGKLR</sequence>
<dbReference type="Pfam" id="PF04253">
    <property type="entry name" value="TFR_dimer"/>
    <property type="match status" value="1"/>
</dbReference>
<reference evidence="5" key="1">
    <citation type="submission" date="2020-06" db="EMBL/GenBank/DDBJ databases">
        <authorList>
            <person name="Li T."/>
            <person name="Hu X."/>
            <person name="Zhang T."/>
            <person name="Song X."/>
            <person name="Zhang H."/>
            <person name="Dai N."/>
            <person name="Sheng W."/>
            <person name="Hou X."/>
            <person name="Wei L."/>
        </authorList>
    </citation>
    <scope>NUCLEOTIDE SEQUENCE</scope>
    <source>
        <strain evidence="5">KEN8</strain>
        <tissue evidence="5">Leaf</tissue>
    </source>
</reference>
<evidence type="ECO:0000259" key="4">
    <source>
        <dbReference type="Pfam" id="PF04389"/>
    </source>
</evidence>
<dbReference type="PANTHER" id="PTHR10404">
    <property type="entry name" value="N-ACETYLATED-ALPHA-LINKED ACIDIC DIPEPTIDASE"/>
    <property type="match status" value="1"/>
</dbReference>
<dbReference type="Pfam" id="PF04389">
    <property type="entry name" value="Peptidase_M28"/>
    <property type="match status" value="1"/>
</dbReference>
<dbReference type="GO" id="GO:0004180">
    <property type="term" value="F:carboxypeptidase activity"/>
    <property type="evidence" value="ECO:0007669"/>
    <property type="project" value="UniProtKB-KW"/>
</dbReference>
<dbReference type="InterPro" id="IPR007484">
    <property type="entry name" value="Peptidase_M28"/>
</dbReference>
<evidence type="ECO:0000256" key="2">
    <source>
        <dbReference type="SAM" id="MobiDB-lite"/>
    </source>
</evidence>
<comment type="caution">
    <text evidence="5">The sequence shown here is derived from an EMBL/GenBank/DDBJ whole genome shotgun (WGS) entry which is preliminary data.</text>
</comment>
<feature type="region of interest" description="Disordered" evidence="2">
    <location>
        <begin position="269"/>
        <end position="288"/>
    </location>
</feature>
<protein>
    <submittedName>
        <fullName evidence="5">Glutamate carboxypeptidase LAMP1</fullName>
    </submittedName>
</protein>
<name>A0AAW2NSV4_9LAMI</name>
<dbReference type="SUPFAM" id="SSF47672">
    <property type="entry name" value="Transferrin receptor-like dimerisation domain"/>
    <property type="match status" value="1"/>
</dbReference>
<keyword evidence="5" id="KW-0378">Hydrolase</keyword>
<proteinExistence type="inferred from homology"/>
<evidence type="ECO:0000259" key="3">
    <source>
        <dbReference type="Pfam" id="PF04253"/>
    </source>
</evidence>
<comment type="similarity">
    <text evidence="1">Belongs to the peptidase M28 family. M28B subfamily.</text>
</comment>
<feature type="domain" description="Transferrin receptor-like dimerisation" evidence="3">
    <location>
        <begin position="163"/>
        <end position="216"/>
    </location>
</feature>
<keyword evidence="5" id="KW-0645">Protease</keyword>
<dbReference type="InterPro" id="IPR007365">
    <property type="entry name" value="TFR-like_dimer_dom"/>
</dbReference>
<dbReference type="InterPro" id="IPR039373">
    <property type="entry name" value="Peptidase_M28B"/>
</dbReference>
<accession>A0AAW2NSV4</accession>
<organism evidence="5">
    <name type="scientific">Sesamum calycinum</name>
    <dbReference type="NCBI Taxonomy" id="2727403"/>
    <lineage>
        <taxon>Eukaryota</taxon>
        <taxon>Viridiplantae</taxon>
        <taxon>Streptophyta</taxon>
        <taxon>Embryophyta</taxon>
        <taxon>Tracheophyta</taxon>
        <taxon>Spermatophyta</taxon>
        <taxon>Magnoliopsida</taxon>
        <taxon>eudicotyledons</taxon>
        <taxon>Gunneridae</taxon>
        <taxon>Pentapetalae</taxon>
        <taxon>asterids</taxon>
        <taxon>lamiids</taxon>
        <taxon>Lamiales</taxon>
        <taxon>Pedaliaceae</taxon>
        <taxon>Sesamum</taxon>
    </lineage>
</organism>
<dbReference type="EMBL" id="JACGWM010000010">
    <property type="protein sequence ID" value="KAL0346640.1"/>
    <property type="molecule type" value="Genomic_DNA"/>
</dbReference>
<dbReference type="PANTHER" id="PTHR10404:SF46">
    <property type="entry name" value="VACUOLAR PROTEIN SORTING-ASSOCIATED PROTEIN 70"/>
    <property type="match status" value="1"/>
</dbReference>
<reference evidence="5" key="2">
    <citation type="journal article" date="2024" name="Plant">
        <title>Genomic evolution and insights into agronomic trait innovations of Sesamum species.</title>
        <authorList>
            <person name="Miao H."/>
            <person name="Wang L."/>
            <person name="Qu L."/>
            <person name="Liu H."/>
            <person name="Sun Y."/>
            <person name="Le M."/>
            <person name="Wang Q."/>
            <person name="Wei S."/>
            <person name="Zheng Y."/>
            <person name="Lin W."/>
            <person name="Duan Y."/>
            <person name="Cao H."/>
            <person name="Xiong S."/>
            <person name="Wang X."/>
            <person name="Wei L."/>
            <person name="Li C."/>
            <person name="Ma Q."/>
            <person name="Ju M."/>
            <person name="Zhao R."/>
            <person name="Li G."/>
            <person name="Mu C."/>
            <person name="Tian Q."/>
            <person name="Mei H."/>
            <person name="Zhang T."/>
            <person name="Gao T."/>
            <person name="Zhang H."/>
        </authorList>
    </citation>
    <scope>NUCLEOTIDE SEQUENCE</scope>
    <source>
        <strain evidence="5">KEN8</strain>
    </source>
</reference>
<gene>
    <name evidence="5" type="ORF">Scaly_1680000</name>
</gene>
<evidence type="ECO:0000313" key="5">
    <source>
        <dbReference type="EMBL" id="KAL0346640.1"/>
    </source>
</evidence>
<dbReference type="AlphaFoldDB" id="A0AAW2NSV4"/>
<feature type="domain" description="Peptidase M28" evidence="4">
    <location>
        <begin position="38"/>
        <end position="120"/>
    </location>
</feature>
<keyword evidence="5" id="KW-0121">Carboxypeptidase</keyword>
<dbReference type="InterPro" id="IPR036757">
    <property type="entry name" value="TFR-like_dimer_dom_sf"/>
</dbReference>
<dbReference type="Gene3D" id="3.40.630.10">
    <property type="entry name" value="Zn peptidases"/>
    <property type="match status" value="1"/>
</dbReference>